<comment type="caution">
    <text evidence="10">The sequence shown here is derived from an EMBL/GenBank/DDBJ whole genome shotgun (WGS) entry which is preliminary data.</text>
</comment>
<accession>A0A0M0BVE4</accession>
<name>A0A0M0BVE4_9ARCH</name>
<dbReference type="PANTHER" id="PTHR43409:SF7">
    <property type="entry name" value="BLL1977 PROTEIN"/>
    <property type="match status" value="1"/>
</dbReference>
<sequence>MGILQPLDIAYVAALLEKKHEVHIIDAANEGWKNFKLIDETKCRQGLRSKEIENRIKKWLPDVVGITISFSGWWKTAYEIASIVKNVDNDIITVLNGLHPSARPVDCLEHPNTDFVVVGEPEYTMLELVEAINQGTTKDFNKIKGIGYIKHGKTVITPPRPPIQDLDSLPFPARHLLPMEKYFDAVKEIPPRGEINKRWTTMLTSRGCPYDCIFCSIHTVMGKQWRARSPENVVEEIEQVIRDYHIKQLDFIDENMTLDKKRMETICDLIIERKLNIEWFTPNGVRADSLDENLLKKMKASGCKKIRVAPESGVQRVVDHIIKKNLDLKEVEKAVALSKKVGIKVGCFFVIGLIGETKKDIEESINFARKLRRLGADSFYFSYATPVYGTELYKQAERGGFIRDCFSDEALAEAQPLIETPEFTAEELRELCTRAISVNPTFTRDKIVRAFRDPRKALKVFLGKKGAPSKTKSSEA</sequence>
<feature type="domain" description="Radical SAM core" evidence="9">
    <location>
        <begin position="194"/>
        <end position="439"/>
    </location>
</feature>
<dbReference type="PROSITE" id="PS51332">
    <property type="entry name" value="B12_BINDING"/>
    <property type="match status" value="1"/>
</dbReference>
<keyword evidence="4" id="KW-0949">S-adenosyl-L-methionine</keyword>
<reference evidence="11" key="1">
    <citation type="submission" date="2015-06" db="EMBL/GenBank/DDBJ databases">
        <title>New insights into the roles of widespread benthic archaea in carbon and nitrogen cycling.</title>
        <authorList>
            <person name="Lazar C.S."/>
            <person name="Baker B.J."/>
            <person name="Seitz K.W."/>
            <person name="Hyde A.S."/>
            <person name="Dick G.J."/>
            <person name="Hinrichs K.-U."/>
            <person name="Teske A.P."/>
        </authorList>
    </citation>
    <scope>NUCLEOTIDE SEQUENCE [LARGE SCALE GENOMIC DNA]</scope>
</reference>
<keyword evidence="5" id="KW-0479">Metal-binding</keyword>
<evidence type="ECO:0000256" key="5">
    <source>
        <dbReference type="ARBA" id="ARBA00022723"/>
    </source>
</evidence>
<feature type="domain" description="B12-binding" evidence="8">
    <location>
        <begin position="1"/>
        <end position="139"/>
    </location>
</feature>
<evidence type="ECO:0000313" key="10">
    <source>
        <dbReference type="EMBL" id="KON32424.1"/>
    </source>
</evidence>
<evidence type="ECO:0000256" key="2">
    <source>
        <dbReference type="ARBA" id="ARBA00022603"/>
    </source>
</evidence>
<dbReference type="Pfam" id="PF02310">
    <property type="entry name" value="B12-binding"/>
    <property type="match status" value="1"/>
</dbReference>
<evidence type="ECO:0000313" key="11">
    <source>
        <dbReference type="Proteomes" id="UP000054016"/>
    </source>
</evidence>
<dbReference type="CDD" id="cd01335">
    <property type="entry name" value="Radical_SAM"/>
    <property type="match status" value="1"/>
</dbReference>
<evidence type="ECO:0000256" key="7">
    <source>
        <dbReference type="ARBA" id="ARBA00023014"/>
    </source>
</evidence>
<dbReference type="InterPro" id="IPR007197">
    <property type="entry name" value="rSAM"/>
</dbReference>
<dbReference type="InterPro" id="IPR051198">
    <property type="entry name" value="BchE-like"/>
</dbReference>
<evidence type="ECO:0000259" key="9">
    <source>
        <dbReference type="PROSITE" id="PS51918"/>
    </source>
</evidence>
<gene>
    <name evidence="10" type="ORF">AC478_00290</name>
</gene>
<dbReference type="PANTHER" id="PTHR43409">
    <property type="entry name" value="ANAEROBIC MAGNESIUM-PROTOPORPHYRIN IX MONOMETHYL ESTER CYCLASE-RELATED"/>
    <property type="match status" value="1"/>
</dbReference>
<dbReference type="InterPro" id="IPR006158">
    <property type="entry name" value="Cobalamin-bd"/>
</dbReference>
<keyword evidence="6" id="KW-0408">Iron</keyword>
<keyword evidence="2" id="KW-0489">Methyltransferase</keyword>
<dbReference type="SFLD" id="SFLDG01123">
    <property type="entry name" value="methyltransferase_(Class_B)"/>
    <property type="match status" value="1"/>
</dbReference>
<dbReference type="Gene3D" id="3.80.30.20">
    <property type="entry name" value="tm_1862 like domain"/>
    <property type="match status" value="1"/>
</dbReference>
<protein>
    <submittedName>
        <fullName evidence="10">Uncharacterized protein</fullName>
    </submittedName>
</protein>
<dbReference type="InterPro" id="IPR058240">
    <property type="entry name" value="rSAM_sf"/>
</dbReference>
<evidence type="ECO:0000256" key="6">
    <source>
        <dbReference type="ARBA" id="ARBA00023004"/>
    </source>
</evidence>
<dbReference type="CDD" id="cd02068">
    <property type="entry name" value="radical_SAM_B12_BD"/>
    <property type="match status" value="1"/>
</dbReference>
<dbReference type="Gene3D" id="3.40.50.280">
    <property type="entry name" value="Cobalamin-binding domain"/>
    <property type="match status" value="1"/>
</dbReference>
<organism evidence="10 11">
    <name type="scientific">miscellaneous Crenarchaeota group-1 archaeon SG8-32-3</name>
    <dbReference type="NCBI Taxonomy" id="1685125"/>
    <lineage>
        <taxon>Archaea</taxon>
        <taxon>Candidatus Bathyarchaeota</taxon>
        <taxon>MCG-1</taxon>
    </lineage>
</organism>
<dbReference type="SMART" id="SM00729">
    <property type="entry name" value="Elp3"/>
    <property type="match status" value="1"/>
</dbReference>
<evidence type="ECO:0000256" key="1">
    <source>
        <dbReference type="ARBA" id="ARBA00001966"/>
    </source>
</evidence>
<dbReference type="Pfam" id="PF04055">
    <property type="entry name" value="Radical_SAM"/>
    <property type="match status" value="1"/>
</dbReference>
<evidence type="ECO:0000256" key="3">
    <source>
        <dbReference type="ARBA" id="ARBA00022679"/>
    </source>
</evidence>
<dbReference type="SUPFAM" id="SSF102114">
    <property type="entry name" value="Radical SAM enzymes"/>
    <property type="match status" value="1"/>
</dbReference>
<dbReference type="Proteomes" id="UP000054016">
    <property type="component" value="Unassembled WGS sequence"/>
</dbReference>
<dbReference type="SFLD" id="SFLDS00029">
    <property type="entry name" value="Radical_SAM"/>
    <property type="match status" value="1"/>
</dbReference>
<dbReference type="InterPro" id="IPR034466">
    <property type="entry name" value="Methyltransferase_Class_B"/>
</dbReference>
<proteinExistence type="predicted"/>
<dbReference type="AlphaFoldDB" id="A0A0M0BVE4"/>
<keyword evidence="7" id="KW-0411">Iron-sulfur</keyword>
<dbReference type="InterPro" id="IPR023404">
    <property type="entry name" value="rSAM_horseshoe"/>
</dbReference>
<dbReference type="GO" id="GO:0031419">
    <property type="term" value="F:cobalamin binding"/>
    <property type="evidence" value="ECO:0007669"/>
    <property type="project" value="InterPro"/>
</dbReference>
<keyword evidence="3" id="KW-0808">Transferase</keyword>
<dbReference type="InterPro" id="IPR006638">
    <property type="entry name" value="Elp3/MiaA/NifB-like_rSAM"/>
</dbReference>
<dbReference type="GO" id="GO:0003824">
    <property type="term" value="F:catalytic activity"/>
    <property type="evidence" value="ECO:0007669"/>
    <property type="project" value="InterPro"/>
</dbReference>
<dbReference type="SFLD" id="SFLDG01082">
    <property type="entry name" value="B12-binding_domain_containing"/>
    <property type="match status" value="1"/>
</dbReference>
<dbReference type="GO" id="GO:0046872">
    <property type="term" value="F:metal ion binding"/>
    <property type="evidence" value="ECO:0007669"/>
    <property type="project" value="UniProtKB-KW"/>
</dbReference>
<comment type="cofactor">
    <cofactor evidence="1">
        <name>[4Fe-4S] cluster</name>
        <dbReference type="ChEBI" id="CHEBI:49883"/>
    </cofactor>
</comment>
<evidence type="ECO:0000256" key="4">
    <source>
        <dbReference type="ARBA" id="ARBA00022691"/>
    </source>
</evidence>
<dbReference type="PROSITE" id="PS51918">
    <property type="entry name" value="RADICAL_SAM"/>
    <property type="match status" value="1"/>
</dbReference>
<evidence type="ECO:0000259" key="8">
    <source>
        <dbReference type="PROSITE" id="PS51332"/>
    </source>
</evidence>
<dbReference type="GO" id="GO:0051539">
    <property type="term" value="F:4 iron, 4 sulfur cluster binding"/>
    <property type="evidence" value="ECO:0007669"/>
    <property type="project" value="UniProtKB-KW"/>
</dbReference>
<dbReference type="EMBL" id="LFWV01000002">
    <property type="protein sequence ID" value="KON32424.1"/>
    <property type="molecule type" value="Genomic_DNA"/>
</dbReference>